<evidence type="ECO:0000256" key="8">
    <source>
        <dbReference type="SAM" id="MobiDB-lite"/>
    </source>
</evidence>
<evidence type="ECO:0000256" key="2">
    <source>
        <dbReference type="ARBA" id="ARBA00022679"/>
    </source>
</evidence>
<feature type="non-terminal residue" evidence="10">
    <location>
        <position position="497"/>
    </location>
</feature>
<protein>
    <recommendedName>
        <fullName evidence="9">Protein kinase domain-containing protein</fullName>
    </recommendedName>
</protein>
<keyword evidence="11" id="KW-1185">Reference proteome</keyword>
<dbReference type="Gene3D" id="1.10.510.10">
    <property type="entry name" value="Transferase(Phosphotransferase) domain 1"/>
    <property type="match status" value="1"/>
</dbReference>
<evidence type="ECO:0000256" key="3">
    <source>
        <dbReference type="ARBA" id="ARBA00022741"/>
    </source>
</evidence>
<evidence type="ECO:0000256" key="7">
    <source>
        <dbReference type="RuleBase" id="RU000304"/>
    </source>
</evidence>
<dbReference type="InterPro" id="IPR008271">
    <property type="entry name" value="Ser/Thr_kinase_AS"/>
</dbReference>
<keyword evidence="4" id="KW-0418">Kinase</keyword>
<keyword evidence="2" id="KW-0808">Transferase</keyword>
<dbReference type="PROSITE" id="PS00107">
    <property type="entry name" value="PROTEIN_KINASE_ATP"/>
    <property type="match status" value="1"/>
</dbReference>
<dbReference type="PROSITE" id="PS00108">
    <property type="entry name" value="PROTEIN_KINASE_ST"/>
    <property type="match status" value="1"/>
</dbReference>
<evidence type="ECO:0000313" key="11">
    <source>
        <dbReference type="Proteomes" id="UP001470230"/>
    </source>
</evidence>
<sequence length="497" mass="56995">MPHQKNNIPLRITFLRKDGTQEVFIRGKELGRGSFSIVYCVTHQGTNTYYAMKVISKRLFLKSKSTLQTMRNEIRIQNIVDHPNVVTSQYSFSDKFNYYFALEYCPGKSVRDYLNKRKDYRLKEPEARKILKDVIQGLEYLHGLGITHYDIKLENFVIDSEGNVKIGDFGLSEFHKNEEGKKFDIFGTLNYLSPEMLHKGMRENTSKVDIWAVGVSAFYLLTGKGPFEGKTKEIVFKNIKNGSYEFPKNLNISEDAVDFIKKILQTDPHKRPTAKQLLKHPFLSKIDKETVNLYRSSILPPLKKSPVPQKVVQTELPRIDTNLDTTRETSDHLKTVCGPQINDKISFVPPKKDSLKTYCFQPLNDIKPISPRKANCKINPTVGDDKSTFQPRRENDDLKTFCCPMKNDKESILPRQEKDNLNTFGCPPIDDIKPVSSRKTNDKTKPKCSPPVHDKESVSPRKDKDDLKPKCSPPVHDKESVSPRKEKDDLKPKCSPP</sequence>
<dbReference type="PANTHER" id="PTHR24345">
    <property type="entry name" value="SERINE/THREONINE-PROTEIN KINASE PLK"/>
    <property type="match status" value="1"/>
</dbReference>
<keyword evidence="3 6" id="KW-0547">Nucleotide-binding</keyword>
<feature type="domain" description="Protein kinase" evidence="9">
    <location>
        <begin position="24"/>
        <end position="283"/>
    </location>
</feature>
<reference evidence="10 11" key="1">
    <citation type="submission" date="2024-04" db="EMBL/GenBank/DDBJ databases">
        <title>Tritrichomonas musculus Genome.</title>
        <authorList>
            <person name="Alves-Ferreira E."/>
            <person name="Grigg M."/>
            <person name="Lorenzi H."/>
            <person name="Galac M."/>
        </authorList>
    </citation>
    <scope>NUCLEOTIDE SEQUENCE [LARGE SCALE GENOMIC DNA]</scope>
    <source>
        <strain evidence="10 11">EAF2021</strain>
    </source>
</reference>
<dbReference type="Proteomes" id="UP001470230">
    <property type="component" value="Unassembled WGS sequence"/>
</dbReference>
<proteinExistence type="inferred from homology"/>
<accession>A0ABR2KNX3</accession>
<dbReference type="InterPro" id="IPR011009">
    <property type="entry name" value="Kinase-like_dom_sf"/>
</dbReference>
<evidence type="ECO:0000313" key="10">
    <source>
        <dbReference type="EMBL" id="KAK8892531.1"/>
    </source>
</evidence>
<dbReference type="SMART" id="SM00220">
    <property type="entry name" value="S_TKc"/>
    <property type="match status" value="1"/>
</dbReference>
<evidence type="ECO:0000259" key="9">
    <source>
        <dbReference type="PROSITE" id="PS50011"/>
    </source>
</evidence>
<dbReference type="Pfam" id="PF00069">
    <property type="entry name" value="Pkinase"/>
    <property type="match status" value="1"/>
</dbReference>
<dbReference type="PROSITE" id="PS50011">
    <property type="entry name" value="PROTEIN_KINASE_DOM"/>
    <property type="match status" value="1"/>
</dbReference>
<comment type="caution">
    <text evidence="10">The sequence shown here is derived from an EMBL/GenBank/DDBJ whole genome shotgun (WGS) entry which is preliminary data.</text>
</comment>
<feature type="binding site" evidence="6">
    <location>
        <position position="53"/>
    </location>
    <ligand>
        <name>ATP</name>
        <dbReference type="ChEBI" id="CHEBI:30616"/>
    </ligand>
</feature>
<evidence type="ECO:0000256" key="5">
    <source>
        <dbReference type="ARBA" id="ARBA00022840"/>
    </source>
</evidence>
<evidence type="ECO:0000256" key="1">
    <source>
        <dbReference type="ARBA" id="ARBA00022527"/>
    </source>
</evidence>
<feature type="region of interest" description="Disordered" evidence="8">
    <location>
        <begin position="413"/>
        <end position="497"/>
    </location>
</feature>
<keyword evidence="5 6" id="KW-0067">ATP-binding</keyword>
<dbReference type="EMBL" id="JAPFFF010000004">
    <property type="protein sequence ID" value="KAK8892531.1"/>
    <property type="molecule type" value="Genomic_DNA"/>
</dbReference>
<evidence type="ECO:0000256" key="6">
    <source>
        <dbReference type="PROSITE-ProRule" id="PRU10141"/>
    </source>
</evidence>
<evidence type="ECO:0000256" key="4">
    <source>
        <dbReference type="ARBA" id="ARBA00022777"/>
    </source>
</evidence>
<name>A0ABR2KNX3_9EUKA</name>
<organism evidence="10 11">
    <name type="scientific">Tritrichomonas musculus</name>
    <dbReference type="NCBI Taxonomy" id="1915356"/>
    <lineage>
        <taxon>Eukaryota</taxon>
        <taxon>Metamonada</taxon>
        <taxon>Parabasalia</taxon>
        <taxon>Tritrichomonadida</taxon>
        <taxon>Tritrichomonadidae</taxon>
        <taxon>Tritrichomonas</taxon>
    </lineage>
</organism>
<dbReference type="PANTHER" id="PTHR24345:SF0">
    <property type="entry name" value="CELL CYCLE SERINE_THREONINE-PROTEIN KINASE CDC5_MSD2"/>
    <property type="match status" value="1"/>
</dbReference>
<feature type="compositionally biased region" description="Basic and acidic residues" evidence="8">
    <location>
        <begin position="452"/>
        <end position="497"/>
    </location>
</feature>
<dbReference type="InterPro" id="IPR017441">
    <property type="entry name" value="Protein_kinase_ATP_BS"/>
</dbReference>
<gene>
    <name evidence="10" type="ORF">M9Y10_029764</name>
</gene>
<dbReference type="InterPro" id="IPR000719">
    <property type="entry name" value="Prot_kinase_dom"/>
</dbReference>
<comment type="similarity">
    <text evidence="7">Belongs to the protein kinase superfamily.</text>
</comment>
<dbReference type="SUPFAM" id="SSF56112">
    <property type="entry name" value="Protein kinase-like (PK-like)"/>
    <property type="match status" value="1"/>
</dbReference>
<keyword evidence="1 7" id="KW-0723">Serine/threonine-protein kinase</keyword>